<organism evidence="3 4">
    <name type="scientific">Apiospora marii</name>
    <dbReference type="NCBI Taxonomy" id="335849"/>
    <lineage>
        <taxon>Eukaryota</taxon>
        <taxon>Fungi</taxon>
        <taxon>Dikarya</taxon>
        <taxon>Ascomycota</taxon>
        <taxon>Pezizomycotina</taxon>
        <taxon>Sordariomycetes</taxon>
        <taxon>Xylariomycetidae</taxon>
        <taxon>Amphisphaeriales</taxon>
        <taxon>Apiosporaceae</taxon>
        <taxon>Apiospora</taxon>
    </lineage>
</organism>
<name>A0ABR1R2K1_9PEZI</name>
<accession>A0ABR1R2K1</accession>
<protein>
    <submittedName>
        <fullName evidence="3">Uncharacterized protein</fullName>
    </submittedName>
</protein>
<evidence type="ECO:0000256" key="2">
    <source>
        <dbReference type="SAM" id="SignalP"/>
    </source>
</evidence>
<comment type="caution">
    <text evidence="3">The sequence shown here is derived from an EMBL/GenBank/DDBJ whole genome shotgun (WGS) entry which is preliminary data.</text>
</comment>
<keyword evidence="4" id="KW-1185">Reference proteome</keyword>
<feature type="chain" id="PRO_5047207265" evidence="2">
    <location>
        <begin position="20"/>
        <end position="209"/>
    </location>
</feature>
<feature type="signal peptide" evidence="2">
    <location>
        <begin position="1"/>
        <end position="19"/>
    </location>
</feature>
<keyword evidence="1" id="KW-0472">Membrane</keyword>
<dbReference type="Proteomes" id="UP001396898">
    <property type="component" value="Unassembled WGS sequence"/>
</dbReference>
<dbReference type="EMBL" id="JAQQWI010000022">
    <property type="protein sequence ID" value="KAK7996003.1"/>
    <property type="molecule type" value="Genomic_DNA"/>
</dbReference>
<feature type="transmembrane region" description="Helical" evidence="1">
    <location>
        <begin position="182"/>
        <end position="208"/>
    </location>
</feature>
<evidence type="ECO:0000313" key="3">
    <source>
        <dbReference type="EMBL" id="KAK7996003.1"/>
    </source>
</evidence>
<feature type="transmembrane region" description="Helical" evidence="1">
    <location>
        <begin position="157"/>
        <end position="175"/>
    </location>
</feature>
<keyword evidence="1" id="KW-0812">Transmembrane</keyword>
<evidence type="ECO:0000313" key="4">
    <source>
        <dbReference type="Proteomes" id="UP001396898"/>
    </source>
</evidence>
<keyword evidence="1" id="KW-1133">Transmembrane helix</keyword>
<evidence type="ECO:0000256" key="1">
    <source>
        <dbReference type="SAM" id="Phobius"/>
    </source>
</evidence>
<sequence length="209" mass="21768">MKSIFVAGLLMATSVFSAAVPVAAVPQKRQLETQGAILDNLYQQIVVQTTQINATRDAAPENPSALEIPGIADEINKNFAAMTEALKQAATKSESARKSTRAVIIARQDGNGTDTGDDDDDADKCDAACITEKVLDIVQEVASTIRAVIEKFGLAPFLLRINPLLLALSALVIGLDVLVSGLLLTVTAVVNVILGGLGLSLLALGFAAA</sequence>
<reference evidence="3 4" key="1">
    <citation type="submission" date="2023-01" db="EMBL/GenBank/DDBJ databases">
        <title>Analysis of 21 Apiospora genomes using comparative genomics revels a genus with tremendous synthesis potential of carbohydrate active enzymes and secondary metabolites.</title>
        <authorList>
            <person name="Sorensen T."/>
        </authorList>
    </citation>
    <scope>NUCLEOTIDE SEQUENCE [LARGE SCALE GENOMIC DNA]</scope>
    <source>
        <strain evidence="3 4">CBS 20057</strain>
    </source>
</reference>
<gene>
    <name evidence="3" type="ORF">PG991_015470</name>
</gene>
<keyword evidence="2" id="KW-0732">Signal</keyword>
<proteinExistence type="predicted"/>